<dbReference type="InterPro" id="IPR052400">
    <property type="entry name" value="Zn2-C6_fungal_TF"/>
</dbReference>
<proteinExistence type="predicted"/>
<dbReference type="AlphaFoldDB" id="A0AAN6SX24"/>
<accession>A0AAN6SX24</accession>
<evidence type="ECO:0000313" key="1">
    <source>
        <dbReference type="EMBL" id="KAK4097030.1"/>
    </source>
</evidence>
<organism evidence="1 2">
    <name type="scientific">Parathielavia hyrcaniae</name>
    <dbReference type="NCBI Taxonomy" id="113614"/>
    <lineage>
        <taxon>Eukaryota</taxon>
        <taxon>Fungi</taxon>
        <taxon>Dikarya</taxon>
        <taxon>Ascomycota</taxon>
        <taxon>Pezizomycotina</taxon>
        <taxon>Sordariomycetes</taxon>
        <taxon>Sordariomycetidae</taxon>
        <taxon>Sordariales</taxon>
        <taxon>Chaetomiaceae</taxon>
        <taxon>Parathielavia</taxon>
    </lineage>
</organism>
<evidence type="ECO:0000313" key="2">
    <source>
        <dbReference type="Proteomes" id="UP001305647"/>
    </source>
</evidence>
<reference evidence="1" key="1">
    <citation type="journal article" date="2023" name="Mol. Phylogenet. Evol.">
        <title>Genome-scale phylogeny and comparative genomics of the fungal order Sordariales.</title>
        <authorList>
            <person name="Hensen N."/>
            <person name="Bonometti L."/>
            <person name="Westerberg I."/>
            <person name="Brannstrom I.O."/>
            <person name="Guillou S."/>
            <person name="Cros-Aarteil S."/>
            <person name="Calhoun S."/>
            <person name="Haridas S."/>
            <person name="Kuo A."/>
            <person name="Mondo S."/>
            <person name="Pangilinan J."/>
            <person name="Riley R."/>
            <person name="LaButti K."/>
            <person name="Andreopoulos B."/>
            <person name="Lipzen A."/>
            <person name="Chen C."/>
            <person name="Yan M."/>
            <person name="Daum C."/>
            <person name="Ng V."/>
            <person name="Clum A."/>
            <person name="Steindorff A."/>
            <person name="Ohm R.A."/>
            <person name="Martin F."/>
            <person name="Silar P."/>
            <person name="Natvig D.O."/>
            <person name="Lalanne C."/>
            <person name="Gautier V."/>
            <person name="Ament-Velasquez S.L."/>
            <person name="Kruys A."/>
            <person name="Hutchinson M.I."/>
            <person name="Powell A.J."/>
            <person name="Barry K."/>
            <person name="Miller A.N."/>
            <person name="Grigoriev I.V."/>
            <person name="Debuchy R."/>
            <person name="Gladieux P."/>
            <person name="Hiltunen Thoren M."/>
            <person name="Johannesson H."/>
        </authorList>
    </citation>
    <scope>NUCLEOTIDE SEQUENCE</scope>
    <source>
        <strain evidence="1">CBS 757.83</strain>
    </source>
</reference>
<dbReference type="Proteomes" id="UP001305647">
    <property type="component" value="Unassembled WGS sequence"/>
</dbReference>
<sequence>MSLMRFGAQTAVSILDLDQKDVLQQAFSSPYLMHAILAVSAIHDRYQGDTPIPGPTRREAYHSSEGASLFNRKLSGPVPPQDRDVLWMAATYMGIVAFCSNIPQTLEESWPLKPDHSQLEWLRMTEAKMAIWELANPLQPGSLFRRMADEYDEMYTPLPAAPIQGAPRRRCSASVT</sequence>
<comment type="caution">
    <text evidence="1">The sequence shown here is derived from an EMBL/GenBank/DDBJ whole genome shotgun (WGS) entry which is preliminary data.</text>
</comment>
<protein>
    <submittedName>
        <fullName evidence="1">Uncharacterized protein</fullName>
    </submittedName>
</protein>
<gene>
    <name evidence="1" type="ORF">N658DRAFT_489505</name>
</gene>
<dbReference type="PANTHER" id="PTHR47657:SF11">
    <property type="entry name" value="FINGER DOMAIN PROTEIN, PUTATIVE (AFU_ORTHOLOGUE AFUA_1G01650)-RELATED"/>
    <property type="match status" value="1"/>
</dbReference>
<dbReference type="PANTHER" id="PTHR47657">
    <property type="entry name" value="STEROL REGULATORY ELEMENT-BINDING PROTEIN ECM22"/>
    <property type="match status" value="1"/>
</dbReference>
<reference evidence="1" key="2">
    <citation type="submission" date="2023-05" db="EMBL/GenBank/DDBJ databases">
        <authorList>
            <consortium name="Lawrence Berkeley National Laboratory"/>
            <person name="Steindorff A."/>
            <person name="Hensen N."/>
            <person name="Bonometti L."/>
            <person name="Westerberg I."/>
            <person name="Brannstrom I.O."/>
            <person name="Guillou S."/>
            <person name="Cros-Aarteil S."/>
            <person name="Calhoun S."/>
            <person name="Haridas S."/>
            <person name="Kuo A."/>
            <person name="Mondo S."/>
            <person name="Pangilinan J."/>
            <person name="Riley R."/>
            <person name="Labutti K."/>
            <person name="Andreopoulos B."/>
            <person name="Lipzen A."/>
            <person name="Chen C."/>
            <person name="Yanf M."/>
            <person name="Daum C."/>
            <person name="Ng V."/>
            <person name="Clum A."/>
            <person name="Ohm R."/>
            <person name="Martin F."/>
            <person name="Silar P."/>
            <person name="Natvig D."/>
            <person name="Lalanne C."/>
            <person name="Gautier V."/>
            <person name="Ament-Velasquez S.L."/>
            <person name="Kruys A."/>
            <person name="Hutchinson M.I."/>
            <person name="Powell A.J."/>
            <person name="Barry K."/>
            <person name="Miller A.N."/>
            <person name="Grigoriev I.V."/>
            <person name="Debuchy R."/>
            <person name="Gladieux P."/>
            <person name="Thoren M.H."/>
            <person name="Johannesson H."/>
        </authorList>
    </citation>
    <scope>NUCLEOTIDE SEQUENCE</scope>
    <source>
        <strain evidence="1">CBS 757.83</strain>
    </source>
</reference>
<keyword evidence="2" id="KW-1185">Reference proteome</keyword>
<dbReference type="EMBL" id="MU863687">
    <property type="protein sequence ID" value="KAK4097030.1"/>
    <property type="molecule type" value="Genomic_DNA"/>
</dbReference>
<name>A0AAN6SX24_9PEZI</name>
<dbReference type="GO" id="GO:0000981">
    <property type="term" value="F:DNA-binding transcription factor activity, RNA polymerase II-specific"/>
    <property type="evidence" value="ECO:0007669"/>
    <property type="project" value="TreeGrafter"/>
</dbReference>